<sequence length="108" mass="11208">MASSAKSSSTNGRASNSNISIEDLSNQIEILKSDISTLTDTLGEYAKAKGVEAGETAKVKAQKVADAGREKALEAQLHAEDFVRTQPAAALGLAAGLGFLVGMITSRR</sequence>
<evidence type="ECO:0000313" key="2">
    <source>
        <dbReference type="EMBL" id="NEK21472.1"/>
    </source>
</evidence>
<evidence type="ECO:0000256" key="1">
    <source>
        <dbReference type="SAM" id="Phobius"/>
    </source>
</evidence>
<comment type="caution">
    <text evidence="2">The sequence shown here is derived from an EMBL/GenBank/DDBJ whole genome shotgun (WGS) entry which is preliminary data.</text>
</comment>
<keyword evidence="3" id="KW-1185">Reference proteome</keyword>
<keyword evidence="1" id="KW-0472">Membrane</keyword>
<organism evidence="2 3">
    <name type="scientific">Sulfitobacter sediminilitoris</name>
    <dbReference type="NCBI Taxonomy" id="2698830"/>
    <lineage>
        <taxon>Bacteria</taxon>
        <taxon>Pseudomonadati</taxon>
        <taxon>Pseudomonadota</taxon>
        <taxon>Alphaproteobacteria</taxon>
        <taxon>Rhodobacterales</taxon>
        <taxon>Roseobacteraceae</taxon>
        <taxon>Sulfitobacter</taxon>
    </lineage>
</organism>
<dbReference type="AlphaFoldDB" id="A0A6P0C5T6"/>
<evidence type="ECO:0000313" key="3">
    <source>
        <dbReference type="Proteomes" id="UP000468591"/>
    </source>
</evidence>
<proteinExistence type="predicted"/>
<dbReference type="EMBL" id="JAABNT010000002">
    <property type="protein sequence ID" value="NEK21472.1"/>
    <property type="molecule type" value="Genomic_DNA"/>
</dbReference>
<feature type="transmembrane region" description="Helical" evidence="1">
    <location>
        <begin position="88"/>
        <end position="106"/>
    </location>
</feature>
<keyword evidence="1" id="KW-0812">Transmembrane</keyword>
<dbReference type="Proteomes" id="UP000468591">
    <property type="component" value="Unassembled WGS sequence"/>
</dbReference>
<keyword evidence="1" id="KW-1133">Transmembrane helix</keyword>
<name>A0A6P0C5T6_9RHOB</name>
<dbReference type="RefSeq" id="WP_164352327.1">
    <property type="nucleotide sequence ID" value="NZ_JBHSVZ010000001.1"/>
</dbReference>
<reference evidence="2 3" key="1">
    <citation type="submission" date="2020-01" db="EMBL/GenBank/DDBJ databases">
        <title>Sulfitobacter sediminilitoris sp. nov., isolated from a tidal flat.</title>
        <authorList>
            <person name="Park S."/>
            <person name="Yoon J.-H."/>
        </authorList>
    </citation>
    <scope>NUCLEOTIDE SEQUENCE [LARGE SCALE GENOMIC DNA]</scope>
    <source>
        <strain evidence="2 3">JBTF-M27</strain>
    </source>
</reference>
<accession>A0A6P0C5T6</accession>
<gene>
    <name evidence="2" type="ORF">GV827_03525</name>
</gene>
<protein>
    <submittedName>
        <fullName evidence="2">DUF883 family protein</fullName>
    </submittedName>
</protein>